<dbReference type="Proteomes" id="UP000002363">
    <property type="component" value="Chromosome"/>
</dbReference>
<keyword evidence="3" id="KW-1185">Reference proteome</keyword>
<evidence type="ECO:0000259" key="1">
    <source>
        <dbReference type="Pfam" id="PF13723"/>
    </source>
</evidence>
<accession>A0A0H3CRX0</accession>
<dbReference type="PATRIC" id="fig|716541.4.peg.4983"/>
<dbReference type="KEGG" id="enc:ECL_04840"/>
<proteinExistence type="predicted"/>
<dbReference type="EnsemblBacteria" id="ADF64367">
    <property type="protein sequence ID" value="ADF64367"/>
    <property type="gene ID" value="ECL_04840"/>
</dbReference>
<dbReference type="RefSeq" id="WP_013099155.1">
    <property type="nucleotide sequence ID" value="NC_014121.1"/>
</dbReference>
<organism evidence="2 3">
    <name type="scientific">Enterobacter cloacae subsp. cloacae (strain ATCC 13047 / DSM 30054 / NBRC 13535 / NCTC 10005 / WDCM 00083 / NCDC 279-56)</name>
    <dbReference type="NCBI Taxonomy" id="716541"/>
    <lineage>
        <taxon>Bacteria</taxon>
        <taxon>Pseudomonadati</taxon>
        <taxon>Pseudomonadota</taxon>
        <taxon>Gammaproteobacteria</taxon>
        <taxon>Enterobacterales</taxon>
        <taxon>Enterobacteriaceae</taxon>
        <taxon>Enterobacter</taxon>
        <taxon>Enterobacter cloacae complex</taxon>
    </lineage>
</organism>
<feature type="domain" description="Beta-ketoacyl synthase-like N-terminal" evidence="1">
    <location>
        <begin position="23"/>
        <end position="237"/>
    </location>
</feature>
<reference evidence="2 3" key="1">
    <citation type="journal article" date="2010" name="J. Bacteriol.">
        <title>Complete genome sequence of Enterobacter cloacae subsp. cloacae type strain ATCC 13047.</title>
        <authorList>
            <person name="Ren Y."/>
            <person name="Ren Y."/>
            <person name="Zhou Z."/>
            <person name="Guo X."/>
            <person name="Li Y."/>
            <person name="Feng L."/>
            <person name="Wang L."/>
        </authorList>
    </citation>
    <scope>NUCLEOTIDE SEQUENCE [LARGE SCALE GENOMIC DNA]</scope>
    <source>
        <strain evidence="3">ATCC 13047 / DSM 30054 / NBRC 13535 / NCTC 10005 / WDCM 00083 / NCDC 279-56</strain>
    </source>
</reference>
<dbReference type="InterPro" id="IPR014030">
    <property type="entry name" value="Ketoacyl_synth_N"/>
</dbReference>
<dbReference type="EMBL" id="CP001918">
    <property type="protein sequence ID" value="ADF64367.1"/>
    <property type="molecule type" value="Genomic_DNA"/>
</dbReference>
<evidence type="ECO:0000313" key="2">
    <source>
        <dbReference type="EMBL" id="ADF64367.1"/>
    </source>
</evidence>
<dbReference type="AlphaFoldDB" id="A0A0H3CRX0"/>
<gene>
    <name evidence="2" type="ordered locus">ECL_04840</name>
</gene>
<dbReference type="HOGENOM" id="CLU_086378_1_1_6"/>
<dbReference type="OrthoDB" id="9798676at2"/>
<sequence length="240" mass="26571">MKFTLTIIDWQARAPGLSDAGAWQAWSRQSDAIDPAAPLAKLTDLPMMTARRLNSGSKLAVDIGLAMLRKHRIDAVVYSSRHGELERNYRILQALATEQPVSPTDFAMSVHNAAVGNLTITAGQPIVSSSVSAGMDTFQQSLCEVLSLLHAGYSRVLLVDFDGVLPEFYHAGLPPQMPVWPYALALVIEAGDALCCETHRESTWEEPALPQSLQFLRHYLSDARQFALAGERLQWQWTRQ</sequence>
<protein>
    <recommendedName>
        <fullName evidence="1">Beta-ketoacyl synthase-like N-terminal domain-containing protein</fullName>
    </recommendedName>
</protein>
<dbReference type="STRING" id="716541.ECL_04840"/>
<dbReference type="Pfam" id="PF13723">
    <property type="entry name" value="Ketoacyl-synt_2"/>
    <property type="match status" value="1"/>
</dbReference>
<name>A0A0H3CRX0_ENTCC</name>
<dbReference type="eggNOG" id="COG0304">
    <property type="taxonomic scope" value="Bacteria"/>
</dbReference>
<evidence type="ECO:0000313" key="3">
    <source>
        <dbReference type="Proteomes" id="UP000002363"/>
    </source>
</evidence>